<dbReference type="InterPro" id="IPR002347">
    <property type="entry name" value="SDR_fam"/>
</dbReference>
<dbReference type="PANTHER" id="PTHR43975">
    <property type="entry name" value="ZGC:101858"/>
    <property type="match status" value="1"/>
</dbReference>
<dbReference type="SUPFAM" id="SSF51735">
    <property type="entry name" value="NAD(P)-binding Rossmann-fold domains"/>
    <property type="match status" value="1"/>
</dbReference>
<comment type="caution">
    <text evidence="1">The sequence shown here is derived from an EMBL/GenBank/DDBJ whole genome shotgun (WGS) entry which is preliminary data.</text>
</comment>
<dbReference type="PRINTS" id="PR00081">
    <property type="entry name" value="GDHRDH"/>
</dbReference>
<proteinExistence type="predicted"/>
<sequence length="273" mass="29568">MSYETDILKGSDETLPVTHRHDVYPTIDPKPFYAAQSYKGKVVLITGASRGIGQETALHYARAGASLAIVARSEESLNETKGTILAAVPSADVLVLTTDVRNVTGAEVAVHHVIEHFGRLDILIANAGFISLWASKDPNAWWNTFEVNIRGIFNFVSAAIRALEKVEGYIVAVSGIAAQVRLPGCSDGCISKHAVNRLVEFIALAKEAEAGDGPDTLALPAATMLYLTSGRADWLTGRHYSANWDISEVERDWKDVIVEKGGLVNKLYIPPRA</sequence>
<evidence type="ECO:0000313" key="1">
    <source>
        <dbReference type="EMBL" id="KAI0294640.1"/>
    </source>
</evidence>
<keyword evidence="2" id="KW-1185">Reference proteome</keyword>
<evidence type="ECO:0000313" key="2">
    <source>
        <dbReference type="Proteomes" id="UP001203297"/>
    </source>
</evidence>
<dbReference type="InterPro" id="IPR036291">
    <property type="entry name" value="NAD(P)-bd_dom_sf"/>
</dbReference>
<protein>
    <submittedName>
        <fullName evidence="1">NAD-P-binding protein</fullName>
    </submittedName>
</protein>
<dbReference type="PANTHER" id="PTHR43975:SF2">
    <property type="entry name" value="EG:BACR7A4.14 PROTEIN-RELATED"/>
    <property type="match status" value="1"/>
</dbReference>
<dbReference type="AlphaFoldDB" id="A0AAD4M079"/>
<dbReference type="EMBL" id="WTXG01000071">
    <property type="protein sequence ID" value="KAI0294640.1"/>
    <property type="molecule type" value="Genomic_DNA"/>
</dbReference>
<dbReference type="Gene3D" id="3.40.50.720">
    <property type="entry name" value="NAD(P)-binding Rossmann-like Domain"/>
    <property type="match status" value="1"/>
</dbReference>
<accession>A0AAD4M079</accession>
<dbReference type="Pfam" id="PF00106">
    <property type="entry name" value="adh_short"/>
    <property type="match status" value="1"/>
</dbReference>
<gene>
    <name evidence="1" type="ORF">B0F90DRAFT_1811637</name>
</gene>
<reference evidence="1" key="1">
    <citation type="journal article" date="2022" name="New Phytol.">
        <title>Evolutionary transition to the ectomycorrhizal habit in the genomes of a hyperdiverse lineage of mushroom-forming fungi.</title>
        <authorList>
            <person name="Looney B."/>
            <person name="Miyauchi S."/>
            <person name="Morin E."/>
            <person name="Drula E."/>
            <person name="Courty P.E."/>
            <person name="Kohler A."/>
            <person name="Kuo A."/>
            <person name="LaButti K."/>
            <person name="Pangilinan J."/>
            <person name="Lipzen A."/>
            <person name="Riley R."/>
            <person name="Andreopoulos W."/>
            <person name="He G."/>
            <person name="Johnson J."/>
            <person name="Nolan M."/>
            <person name="Tritt A."/>
            <person name="Barry K.W."/>
            <person name="Grigoriev I.V."/>
            <person name="Nagy L.G."/>
            <person name="Hibbett D."/>
            <person name="Henrissat B."/>
            <person name="Matheny P.B."/>
            <person name="Labbe J."/>
            <person name="Martin F.M."/>
        </authorList>
    </citation>
    <scope>NUCLEOTIDE SEQUENCE</scope>
    <source>
        <strain evidence="1">BPL690</strain>
    </source>
</reference>
<dbReference type="Proteomes" id="UP001203297">
    <property type="component" value="Unassembled WGS sequence"/>
</dbReference>
<name>A0AAD4M079_9AGAM</name>
<organism evidence="1 2">
    <name type="scientific">Multifurca ochricompacta</name>
    <dbReference type="NCBI Taxonomy" id="376703"/>
    <lineage>
        <taxon>Eukaryota</taxon>
        <taxon>Fungi</taxon>
        <taxon>Dikarya</taxon>
        <taxon>Basidiomycota</taxon>
        <taxon>Agaricomycotina</taxon>
        <taxon>Agaricomycetes</taxon>
        <taxon>Russulales</taxon>
        <taxon>Russulaceae</taxon>
        <taxon>Multifurca</taxon>
    </lineage>
</organism>